<evidence type="ECO:0000313" key="1">
    <source>
        <dbReference type="EMBL" id="RCJ29441.1"/>
    </source>
</evidence>
<dbReference type="EMBL" id="LXQD01000293">
    <property type="protein sequence ID" value="RCJ29441.1"/>
    <property type="molecule type" value="Genomic_DNA"/>
</dbReference>
<evidence type="ECO:0000313" key="2">
    <source>
        <dbReference type="Proteomes" id="UP000252107"/>
    </source>
</evidence>
<comment type="caution">
    <text evidence="1">The sequence shown here is derived from an EMBL/GenBank/DDBJ whole genome shotgun (WGS) entry which is preliminary data.</text>
</comment>
<name>A0A367R0G3_9NOSO</name>
<dbReference type="Proteomes" id="UP000252107">
    <property type="component" value="Unassembled WGS sequence"/>
</dbReference>
<reference evidence="1" key="1">
    <citation type="submission" date="2016-04" db="EMBL/GenBank/DDBJ databases">
        <authorList>
            <person name="Tabuchi Yagui T.R."/>
        </authorList>
    </citation>
    <scope>NUCLEOTIDE SEQUENCE [LARGE SCALE GENOMIC DNA]</scope>
    <source>
        <strain evidence="1">NIES-26</strain>
    </source>
</reference>
<dbReference type="AlphaFoldDB" id="A0A367R0G3"/>
<organism evidence="1 2">
    <name type="scientific">Nostoc minutum NIES-26</name>
    <dbReference type="NCBI Taxonomy" id="1844469"/>
    <lineage>
        <taxon>Bacteria</taxon>
        <taxon>Bacillati</taxon>
        <taxon>Cyanobacteriota</taxon>
        <taxon>Cyanophyceae</taxon>
        <taxon>Nostocales</taxon>
        <taxon>Nostocaceae</taxon>
        <taxon>Nostoc</taxon>
    </lineage>
</organism>
<proteinExistence type="predicted"/>
<gene>
    <name evidence="1" type="ORF">A6770_22175</name>
</gene>
<protein>
    <submittedName>
        <fullName evidence="1">Uncharacterized protein</fullName>
    </submittedName>
</protein>
<sequence>MSESSFSNNQDSQDTPLERLKSNLDEHLQSFPLIKSVRQSVGKEVNNLLRDGTLNTILTNLATGQTTLEESLQTLSNTANNILNTAIREEQNTALKENRANLQYRSALLKQQLDGENSNNNLNRKRDYILKGQVFNPRKQEPIYGLVVEAIGIDVTKDNFLGLDVTDTQGFFEIVFRAKDFKASGNKLPEVILQIGVEREAPLYITPKAIALQPREELFLKILLPEDIIDTVEWHLQWLEASPISRVEQINRTIAFNQIQHTQISEMAKVLKEEIATIKFQGKQEVL</sequence>
<keyword evidence="2" id="KW-1185">Reference proteome</keyword>
<accession>A0A367R0G3</accession>